<dbReference type="SUPFAM" id="SSF56219">
    <property type="entry name" value="DNase I-like"/>
    <property type="match status" value="1"/>
</dbReference>
<gene>
    <name evidence="2" type="ORF">PVAP13_2KG430405</name>
</gene>
<reference evidence="2" key="1">
    <citation type="submission" date="2020-05" db="EMBL/GenBank/DDBJ databases">
        <title>WGS assembly of Panicum virgatum.</title>
        <authorList>
            <person name="Lovell J.T."/>
            <person name="Jenkins J."/>
            <person name="Shu S."/>
            <person name="Juenger T.E."/>
            <person name="Schmutz J."/>
        </authorList>
    </citation>
    <scope>NUCLEOTIDE SEQUENCE</scope>
    <source>
        <strain evidence="2">AP13</strain>
    </source>
</reference>
<evidence type="ECO:0000313" key="3">
    <source>
        <dbReference type="Proteomes" id="UP000823388"/>
    </source>
</evidence>
<name>A0A8T0WEB0_PANVG</name>
<feature type="domain" description="Endonuclease/exonuclease/phosphatase" evidence="1">
    <location>
        <begin position="5"/>
        <end position="197"/>
    </location>
</feature>
<dbReference type="Pfam" id="PF03372">
    <property type="entry name" value="Exo_endo_phos"/>
    <property type="match status" value="1"/>
</dbReference>
<evidence type="ECO:0000259" key="1">
    <source>
        <dbReference type="Pfam" id="PF03372"/>
    </source>
</evidence>
<dbReference type="GO" id="GO:0003824">
    <property type="term" value="F:catalytic activity"/>
    <property type="evidence" value="ECO:0007669"/>
    <property type="project" value="InterPro"/>
</dbReference>
<dbReference type="Proteomes" id="UP000823388">
    <property type="component" value="Chromosome 2K"/>
</dbReference>
<dbReference type="Gene3D" id="3.60.10.10">
    <property type="entry name" value="Endonuclease/exonuclease/phosphatase"/>
    <property type="match status" value="1"/>
</dbReference>
<protein>
    <recommendedName>
        <fullName evidence="1">Endonuclease/exonuclease/phosphatase domain-containing protein</fullName>
    </recommendedName>
</protein>
<dbReference type="AlphaFoldDB" id="A0A8T0WEB0"/>
<dbReference type="EMBL" id="CM029039">
    <property type="protein sequence ID" value="KAG2645538.1"/>
    <property type="molecule type" value="Genomic_DNA"/>
</dbReference>
<dbReference type="PANTHER" id="PTHR33710:SF48">
    <property type="entry name" value="OS02G0307075 PROTEIN"/>
    <property type="match status" value="1"/>
</dbReference>
<sequence>MQVAIACLQETKLSSPDSRKTRSFLTSRLSSHCILDSIGAAGGVITAWDPNLFSLISVTRTANTLSVTLSFNLDGSSLHVTNIYAPSADKTHFFSELRSLSPPPDTPWILLGDFNLTRSPADKNNTNFSMHEASLFNDSLNDLGVIEIPLRDRAYTWSNKRESPTLVRLDRVFVDLIWSATYPKTTLNSLTRFTSDHVPLLVSVTTAIPRPSCFRYDRSWSFHEEFRHLIANS</sequence>
<keyword evidence="3" id="KW-1185">Reference proteome</keyword>
<accession>A0A8T0WEB0</accession>
<evidence type="ECO:0000313" key="2">
    <source>
        <dbReference type="EMBL" id="KAG2645538.1"/>
    </source>
</evidence>
<dbReference type="PANTHER" id="PTHR33710">
    <property type="entry name" value="BNAC02G09200D PROTEIN"/>
    <property type="match status" value="1"/>
</dbReference>
<proteinExistence type="predicted"/>
<organism evidence="2 3">
    <name type="scientific">Panicum virgatum</name>
    <name type="common">Blackwell switchgrass</name>
    <dbReference type="NCBI Taxonomy" id="38727"/>
    <lineage>
        <taxon>Eukaryota</taxon>
        <taxon>Viridiplantae</taxon>
        <taxon>Streptophyta</taxon>
        <taxon>Embryophyta</taxon>
        <taxon>Tracheophyta</taxon>
        <taxon>Spermatophyta</taxon>
        <taxon>Magnoliopsida</taxon>
        <taxon>Liliopsida</taxon>
        <taxon>Poales</taxon>
        <taxon>Poaceae</taxon>
        <taxon>PACMAD clade</taxon>
        <taxon>Panicoideae</taxon>
        <taxon>Panicodae</taxon>
        <taxon>Paniceae</taxon>
        <taxon>Panicinae</taxon>
        <taxon>Panicum</taxon>
        <taxon>Panicum sect. Hiantes</taxon>
    </lineage>
</organism>
<comment type="caution">
    <text evidence="2">The sequence shown here is derived from an EMBL/GenBank/DDBJ whole genome shotgun (WGS) entry which is preliminary data.</text>
</comment>
<dbReference type="InterPro" id="IPR005135">
    <property type="entry name" value="Endo/exonuclease/phosphatase"/>
</dbReference>
<dbReference type="InterPro" id="IPR036691">
    <property type="entry name" value="Endo/exonu/phosph_ase_sf"/>
</dbReference>